<dbReference type="Proteomes" id="UP000030013">
    <property type="component" value="Unassembled WGS sequence"/>
</dbReference>
<evidence type="ECO:0000256" key="1">
    <source>
        <dbReference type="SAM" id="MobiDB-lite"/>
    </source>
</evidence>
<keyword evidence="5" id="KW-1185">Reference proteome</keyword>
<evidence type="ECO:0000259" key="3">
    <source>
        <dbReference type="Pfam" id="PF20693"/>
    </source>
</evidence>
<name>A0A0A0JZ71_9MICO</name>
<reference evidence="4 5" key="1">
    <citation type="submission" date="2013-08" db="EMBL/GenBank/DDBJ databases">
        <title>The genome sequence of Knoellia aerolata.</title>
        <authorList>
            <person name="Zhu W."/>
            <person name="Wang G."/>
        </authorList>
    </citation>
    <scope>NUCLEOTIDE SEQUENCE [LARGE SCALE GENOMIC DNA]</scope>
    <source>
        <strain evidence="4 5">DSM 18566</strain>
    </source>
</reference>
<keyword evidence="2" id="KW-0472">Membrane</keyword>
<feature type="domain" description="YobI-like P-loop NTPase" evidence="3">
    <location>
        <begin position="18"/>
        <end position="439"/>
    </location>
</feature>
<feature type="transmembrane region" description="Helical" evidence="2">
    <location>
        <begin position="113"/>
        <end position="134"/>
    </location>
</feature>
<evidence type="ECO:0000256" key="2">
    <source>
        <dbReference type="SAM" id="Phobius"/>
    </source>
</evidence>
<feature type="compositionally biased region" description="Basic and acidic residues" evidence="1">
    <location>
        <begin position="296"/>
        <end position="306"/>
    </location>
</feature>
<organism evidence="4 5">
    <name type="scientific">Knoellia aerolata DSM 18566</name>
    <dbReference type="NCBI Taxonomy" id="1385519"/>
    <lineage>
        <taxon>Bacteria</taxon>
        <taxon>Bacillati</taxon>
        <taxon>Actinomycetota</taxon>
        <taxon>Actinomycetes</taxon>
        <taxon>Micrococcales</taxon>
        <taxon>Intrasporangiaceae</taxon>
        <taxon>Knoellia</taxon>
    </lineage>
</organism>
<dbReference type="EMBL" id="AVPL01000030">
    <property type="protein sequence ID" value="KGN40846.1"/>
    <property type="molecule type" value="Genomic_DNA"/>
</dbReference>
<dbReference type="STRING" id="1385519.N801_11085"/>
<evidence type="ECO:0000313" key="4">
    <source>
        <dbReference type="EMBL" id="KGN40846.1"/>
    </source>
</evidence>
<dbReference type="Pfam" id="PF20693">
    <property type="entry name" value="YobI-ATPase"/>
    <property type="match status" value="1"/>
</dbReference>
<sequence>MRLESLTPRYVEAQHGTYLRRLEEAVKDPDNRNVAVTGRYGAGKSSVLDEFARKRGKKVLRLAISTLAPGEEGESTTNRIQKEIVKQLLYGASSKVGRNSRFNKIAVLSWRQAWLQSALVVVPLGVLAYLFGVLPHMKWPGSDAAVFWRVLVWLGATVLVTGLGSVVRMLTYDRFSVSDVSAGGAALTLTAAPKTFFDKYIDEIVHYFDHEAKDFVVFEDLDRFEDPYIFEALRELNVLLNNTPKRRRDPGATGSPQSEPLRFIYAVRDSVFSKIDASPANKGRETENSDPNGKAQDPDSTAKSEPHSTPGGARVSELDEAAAETQRANRTKFFDVVIPLVPFISHRNARDLLAGLLEERGVAGIERRLVNTVARHCTDMRLMRNMCNEYLIFSERLLQPVEPTKTAPDLDATHLFALVVYKNFHLEDFENITRRDSDLDRLYDLAQRLVRENIAGLHRRKRDLESEEQRVRTRDRDAERMGELLSDYAALLLKTNNPYGWTVLRFGVGSTFYSPKDLPTYEFWAAVAEARSFTIAVMNSETSNQHRNVATLDANWLTTFVPDALQAHRWTEFDEANAARPLADIEAEIDLLRRATFEDLVKASQFTLTPTDGEALRLLPRPKPEQPQTFAQLVAATLKSKLAAELVRRGYIDRNFSLYAAQFYGNFTGVDVANFMVQHVQPNVMSIDYDLSRHRVGDNEGAVANLLAEAQDAGEELLESVAAWNIDIVNHLLTTDRAAARVVAGQLIASWASEEPREFLSAYFTSERAEGEKLASLLAACRWRDVYTYLVSDDGVPTAARASLVNAAVGGFDTHATYELDDEVRAFFETHYRDMRWLCGEEPLGESDDVPGRTEGQSSERPLERIDTLLQRTKVLFAQLRPLRPDVRERAVAGDRYKLTAENLRTALGLSDDEGLPLEAVRGRRDVYKRCCQGLSSYLGAVKNDERTDYAVNTAETLVAVLEDLVADFEDGEVADPGSGEVAALLAHTAPTATLHQLQDAPDST</sequence>
<accession>A0A0A0JZ71</accession>
<feature type="region of interest" description="Disordered" evidence="1">
    <location>
        <begin position="276"/>
        <end position="322"/>
    </location>
</feature>
<keyword evidence="2" id="KW-1133">Transmembrane helix</keyword>
<keyword evidence="2" id="KW-0812">Transmembrane</keyword>
<dbReference type="InterPro" id="IPR048428">
    <property type="entry name" value="YobI-NTPase"/>
</dbReference>
<proteinExistence type="predicted"/>
<comment type="caution">
    <text evidence="4">The sequence shown here is derived from an EMBL/GenBank/DDBJ whole genome shotgun (WGS) entry which is preliminary data.</text>
</comment>
<evidence type="ECO:0000313" key="5">
    <source>
        <dbReference type="Proteomes" id="UP000030013"/>
    </source>
</evidence>
<dbReference type="AlphaFoldDB" id="A0A0A0JZ71"/>
<feature type="transmembrane region" description="Helical" evidence="2">
    <location>
        <begin position="146"/>
        <end position="167"/>
    </location>
</feature>
<dbReference type="eggNOG" id="COG5290">
    <property type="taxonomic scope" value="Bacteria"/>
</dbReference>
<dbReference type="SUPFAM" id="SSF52540">
    <property type="entry name" value="P-loop containing nucleoside triphosphate hydrolases"/>
    <property type="match status" value="1"/>
</dbReference>
<dbReference type="InterPro" id="IPR027417">
    <property type="entry name" value="P-loop_NTPase"/>
</dbReference>
<gene>
    <name evidence="4" type="ORF">N801_11085</name>
</gene>
<protein>
    <recommendedName>
        <fullName evidence="3">YobI-like P-loop NTPase domain-containing protein</fullName>
    </recommendedName>
</protein>